<accession>A0ABP6LTQ3</accession>
<evidence type="ECO:0000313" key="2">
    <source>
        <dbReference type="EMBL" id="GAA3060319.1"/>
    </source>
</evidence>
<protein>
    <submittedName>
        <fullName evidence="2">Prevent-host-death protein</fullName>
    </submittedName>
</protein>
<keyword evidence="3" id="KW-1185">Reference proteome</keyword>
<dbReference type="Gene3D" id="3.40.1620.10">
    <property type="entry name" value="YefM-like domain"/>
    <property type="match status" value="1"/>
</dbReference>
<dbReference type="RefSeq" id="WP_344684077.1">
    <property type="nucleotide sequence ID" value="NZ_BAAAVT010000007.1"/>
</dbReference>
<sequence length="161" mass="17630">MPLTADSPTRRVTGGLKKLRSSELNRNPAKVFAEAEDHPVTVTRRDGEALVLMSQREAEGRRELLNFAAQLITVTLDGEGSLSTRMAKAFPWMLALSPDDRQTCAQDLVDAARASFSTDQPHLVLSELMSWKETATAIAAGLGDIEPEWLDEDDAAPVERP</sequence>
<comment type="similarity">
    <text evidence="1">Belongs to the phD/YefM antitoxin family.</text>
</comment>
<proteinExistence type="inferred from homology"/>
<dbReference type="SUPFAM" id="SSF143120">
    <property type="entry name" value="YefM-like"/>
    <property type="match status" value="1"/>
</dbReference>
<organism evidence="2 3">
    <name type="scientific">Nesterenkonia aethiopica</name>
    <dbReference type="NCBI Taxonomy" id="269144"/>
    <lineage>
        <taxon>Bacteria</taxon>
        <taxon>Bacillati</taxon>
        <taxon>Actinomycetota</taxon>
        <taxon>Actinomycetes</taxon>
        <taxon>Micrococcales</taxon>
        <taxon>Micrococcaceae</taxon>
        <taxon>Nesterenkonia</taxon>
    </lineage>
</organism>
<reference evidence="3" key="1">
    <citation type="journal article" date="2019" name="Int. J. Syst. Evol. Microbiol.">
        <title>The Global Catalogue of Microorganisms (GCM) 10K type strain sequencing project: providing services to taxonomists for standard genome sequencing and annotation.</title>
        <authorList>
            <consortium name="The Broad Institute Genomics Platform"/>
            <consortium name="The Broad Institute Genome Sequencing Center for Infectious Disease"/>
            <person name="Wu L."/>
            <person name="Ma J."/>
        </authorList>
    </citation>
    <scope>NUCLEOTIDE SEQUENCE [LARGE SCALE GENOMIC DNA]</scope>
    <source>
        <strain evidence="3">JCM 14309</strain>
    </source>
</reference>
<dbReference type="InterPro" id="IPR036165">
    <property type="entry name" value="YefM-like_sf"/>
</dbReference>
<evidence type="ECO:0000256" key="1">
    <source>
        <dbReference type="ARBA" id="ARBA00009981"/>
    </source>
</evidence>
<gene>
    <name evidence="2" type="ORF">GCM10010529_12470</name>
</gene>
<dbReference type="EMBL" id="BAAAVT010000007">
    <property type="protein sequence ID" value="GAA3060319.1"/>
    <property type="molecule type" value="Genomic_DNA"/>
</dbReference>
<comment type="caution">
    <text evidence="2">The sequence shown here is derived from an EMBL/GenBank/DDBJ whole genome shotgun (WGS) entry which is preliminary data.</text>
</comment>
<dbReference type="Proteomes" id="UP001500236">
    <property type="component" value="Unassembled WGS sequence"/>
</dbReference>
<name>A0ABP6LTQ3_9MICC</name>
<evidence type="ECO:0000313" key="3">
    <source>
        <dbReference type="Proteomes" id="UP001500236"/>
    </source>
</evidence>